<evidence type="ECO:0000256" key="1">
    <source>
        <dbReference type="ARBA" id="ARBA00008056"/>
    </source>
</evidence>
<evidence type="ECO:0000256" key="2">
    <source>
        <dbReference type="RuleBase" id="RU003682"/>
    </source>
</evidence>
<keyword evidence="5" id="KW-1185">Reference proteome</keyword>
<protein>
    <submittedName>
        <fullName evidence="4">Oxoglutarate/iron-dependent dioxygenase</fullName>
    </submittedName>
</protein>
<dbReference type="STRING" id="40296.A0A0A2L889"/>
<dbReference type="Pfam" id="PF03171">
    <property type="entry name" value="2OG-FeII_Oxy"/>
    <property type="match status" value="1"/>
</dbReference>
<dbReference type="HOGENOM" id="CLU_010119_1_1_1"/>
<dbReference type="Gene3D" id="2.60.120.330">
    <property type="entry name" value="B-lactam Antibiotic, Isopenicillin N Synthase, Chain"/>
    <property type="match status" value="1"/>
</dbReference>
<accession>A0A0A2L889</accession>
<dbReference type="InterPro" id="IPR026992">
    <property type="entry name" value="DIOX_N"/>
</dbReference>
<organism evidence="4 5">
    <name type="scientific">Penicillium italicum</name>
    <name type="common">Blue mold</name>
    <dbReference type="NCBI Taxonomy" id="40296"/>
    <lineage>
        <taxon>Eukaryota</taxon>
        <taxon>Fungi</taxon>
        <taxon>Dikarya</taxon>
        <taxon>Ascomycota</taxon>
        <taxon>Pezizomycotina</taxon>
        <taxon>Eurotiomycetes</taxon>
        <taxon>Eurotiomycetidae</taxon>
        <taxon>Eurotiales</taxon>
        <taxon>Aspergillaceae</taxon>
        <taxon>Penicillium</taxon>
    </lineage>
</organism>
<feature type="domain" description="Fe2OG dioxygenase" evidence="3">
    <location>
        <begin position="170"/>
        <end position="270"/>
    </location>
</feature>
<dbReference type="EMBL" id="JQGA01000294">
    <property type="protein sequence ID" value="KGO76312.1"/>
    <property type="molecule type" value="Genomic_DNA"/>
</dbReference>
<reference evidence="4 5" key="1">
    <citation type="journal article" date="2015" name="Mol. Plant Microbe Interact.">
        <title>Genome, transcriptome, and functional analyses of Penicillium expansum provide new insights into secondary metabolism and pathogenicity.</title>
        <authorList>
            <person name="Ballester A.R."/>
            <person name="Marcet-Houben M."/>
            <person name="Levin E."/>
            <person name="Sela N."/>
            <person name="Selma-Lazaro C."/>
            <person name="Carmona L."/>
            <person name="Wisniewski M."/>
            <person name="Droby S."/>
            <person name="Gonzalez-Candelas L."/>
            <person name="Gabaldon T."/>
        </authorList>
    </citation>
    <scope>NUCLEOTIDE SEQUENCE [LARGE SCALE GENOMIC DNA]</scope>
    <source>
        <strain evidence="4 5">PHI-1</strain>
    </source>
</reference>
<keyword evidence="2" id="KW-0408">Iron</keyword>
<dbReference type="InterPro" id="IPR027443">
    <property type="entry name" value="IPNS-like_sf"/>
</dbReference>
<dbReference type="GO" id="GO:0051213">
    <property type="term" value="F:dioxygenase activity"/>
    <property type="evidence" value="ECO:0007669"/>
    <property type="project" value="UniProtKB-KW"/>
</dbReference>
<evidence type="ECO:0000259" key="3">
    <source>
        <dbReference type="PROSITE" id="PS51471"/>
    </source>
</evidence>
<dbReference type="PANTHER" id="PTHR47990">
    <property type="entry name" value="2-OXOGLUTARATE (2OG) AND FE(II)-DEPENDENT OXYGENASE SUPERFAMILY PROTEIN-RELATED"/>
    <property type="match status" value="1"/>
</dbReference>
<dbReference type="OMA" id="KWYPELY"/>
<evidence type="ECO:0000313" key="4">
    <source>
        <dbReference type="EMBL" id="KGO76312.1"/>
    </source>
</evidence>
<dbReference type="GO" id="GO:0044283">
    <property type="term" value="P:small molecule biosynthetic process"/>
    <property type="evidence" value="ECO:0007669"/>
    <property type="project" value="UniProtKB-ARBA"/>
</dbReference>
<dbReference type="Pfam" id="PF14226">
    <property type="entry name" value="DIOX_N"/>
    <property type="match status" value="1"/>
</dbReference>
<dbReference type="FunFam" id="2.60.120.330:FF:000057">
    <property type="entry name" value="Oxidoreductase, 2OG-Fe(II) oxygenase family, putative"/>
    <property type="match status" value="1"/>
</dbReference>
<dbReference type="Proteomes" id="UP000030104">
    <property type="component" value="Unassembled WGS sequence"/>
</dbReference>
<dbReference type="SUPFAM" id="SSF51197">
    <property type="entry name" value="Clavaminate synthase-like"/>
    <property type="match status" value="1"/>
</dbReference>
<sequence length="348" mass="38938">MTETFSSVPIVDFARLNDPVTKEEELSNLREAIFVVGFLYLTNTGLESLIYHTHESLPKLFALSTEAKEKCNMINSPSFLGYTRLGAETTAAKTDLREQFDFGTPGVKAWTEKDPFWQRLEGPNQYPDYPGAQELVDEYIAKTDSLAQAFVRLVAECLSLPWETFDGFRGNMSRLKFVKYPPAAQNSQGVGPHKDSAGLFTFLSQDNTGGLQVLNKNGEWIDVPPIEGSLVVNIQQGFEAITGGICAATTHRVIAPTSQTRYSIPFFQGVRLDLTLDQLKESAAHIVQRIPASDDKKKRAVDVPSEFLSPLYSCFGEAHLRNRILSHPDVGQRWYTELYAKYSQQVLK</sequence>
<name>A0A0A2L889_PENIT</name>
<keyword evidence="4" id="KW-0223">Dioxygenase</keyword>
<keyword evidence="2" id="KW-0479">Metal-binding</keyword>
<comment type="similarity">
    <text evidence="1 2">Belongs to the iron/ascorbate-dependent oxidoreductase family.</text>
</comment>
<gene>
    <name evidence="4" type="ORF">PITC_037380</name>
</gene>
<evidence type="ECO:0000313" key="5">
    <source>
        <dbReference type="Proteomes" id="UP000030104"/>
    </source>
</evidence>
<dbReference type="OrthoDB" id="627829at2759"/>
<dbReference type="PROSITE" id="PS51471">
    <property type="entry name" value="FE2OG_OXY"/>
    <property type="match status" value="1"/>
</dbReference>
<dbReference type="InterPro" id="IPR005123">
    <property type="entry name" value="Oxoglu/Fe-dep_dioxygenase_dom"/>
</dbReference>
<dbReference type="AlphaFoldDB" id="A0A0A2L889"/>
<dbReference type="PhylomeDB" id="A0A0A2L889"/>
<dbReference type="GO" id="GO:0046872">
    <property type="term" value="F:metal ion binding"/>
    <property type="evidence" value="ECO:0007669"/>
    <property type="project" value="UniProtKB-KW"/>
</dbReference>
<keyword evidence="2" id="KW-0560">Oxidoreductase</keyword>
<proteinExistence type="inferred from homology"/>
<comment type="caution">
    <text evidence="4">The sequence shown here is derived from an EMBL/GenBank/DDBJ whole genome shotgun (WGS) entry which is preliminary data.</text>
</comment>
<dbReference type="InterPro" id="IPR050231">
    <property type="entry name" value="Iron_ascorbate_oxido_reductase"/>
</dbReference>
<dbReference type="InterPro" id="IPR044861">
    <property type="entry name" value="IPNS-like_FE2OG_OXY"/>
</dbReference>